<evidence type="ECO:0000313" key="2">
    <source>
        <dbReference type="Proteomes" id="UP000282597"/>
    </source>
</evidence>
<dbReference type="AlphaFoldDB" id="A0A2Z6EX04"/>
<protein>
    <submittedName>
        <fullName evidence="1">Leucine export protein LeuE</fullName>
    </submittedName>
</protein>
<dbReference type="KEGG" id="mcys:MCB1EB_1829"/>
<accession>A0A2Z6EX04</accession>
<evidence type="ECO:0000313" key="1">
    <source>
        <dbReference type="EMBL" id="BBE09990.1"/>
    </source>
</evidence>
<reference evidence="1 2" key="1">
    <citation type="journal article" date="2018" name="Microbes Environ.">
        <title>Comparative Genomic Insights into Endofungal Lifestyles of Two Bacterial Endosymbionts, Mycoavidus cysteinexigens and Burkholderia rhizoxinica.</title>
        <authorList>
            <person name="Sharmin D."/>
            <person name="Guo Y."/>
            <person name="Nishizawa T."/>
            <person name="Ohshima S."/>
            <person name="Sato Y."/>
            <person name="Takashima Y."/>
            <person name="Narisawa K."/>
            <person name="Ohta H."/>
        </authorList>
    </citation>
    <scope>NUCLEOTIDE SEQUENCE [LARGE SCALE GENOMIC DNA]</scope>
    <source>
        <strain evidence="1 2">B1-EB</strain>
    </source>
</reference>
<proteinExistence type="predicted"/>
<gene>
    <name evidence="1" type="ORF">MCB1EB_1829</name>
</gene>
<organism evidence="1 2">
    <name type="scientific">Mycoavidus cysteinexigens</name>
    <dbReference type="NCBI Taxonomy" id="1553431"/>
    <lineage>
        <taxon>Bacteria</taxon>
        <taxon>Pseudomonadati</taxon>
        <taxon>Pseudomonadota</taxon>
        <taxon>Betaproteobacteria</taxon>
        <taxon>Burkholderiales</taxon>
        <taxon>Burkholderiaceae</taxon>
        <taxon>Mycoavidus</taxon>
    </lineage>
</organism>
<sequence>MLKCINTPFKKQFETDLFITRQLFYSAAFLKFVDDYYCSYSSPKMRFDFLNSLSKLIKKCYL</sequence>
<dbReference type="Proteomes" id="UP000282597">
    <property type="component" value="Chromosome"/>
</dbReference>
<keyword evidence="2" id="KW-1185">Reference proteome</keyword>
<dbReference type="EMBL" id="AP018150">
    <property type="protein sequence ID" value="BBE09990.1"/>
    <property type="molecule type" value="Genomic_DNA"/>
</dbReference>
<name>A0A2Z6EX04_9BURK</name>